<dbReference type="GO" id="GO:0010181">
    <property type="term" value="F:FMN binding"/>
    <property type="evidence" value="ECO:0007669"/>
    <property type="project" value="InterPro"/>
</dbReference>
<sequence length="187" mass="20980">MKRVMLKLFTSLIAVSMMICSFVSETYAASKDTLVVYFSATGNTRALASTAAAALGTDTFEIIPSKPYSADDLNYRDDNCRANAEQRDSALRPKIKDLNVDLKSYRTIVLAYPLWWAEEPRIIDTFIESFDFSGKTIVPVCTSGSSDIQKSVENIRTLIKGKPTVKDGKRFMPNISKDEFKSWYDSI</sequence>
<dbReference type="AlphaFoldDB" id="A0A662ZCU5"/>
<dbReference type="Proteomes" id="UP000243374">
    <property type="component" value="Unassembled WGS sequence"/>
</dbReference>
<evidence type="ECO:0000313" key="5">
    <source>
        <dbReference type="EMBL" id="SFK49008.1"/>
    </source>
</evidence>
<name>A0A662ZCU5_9GAMM</name>
<evidence type="ECO:0000256" key="3">
    <source>
        <dbReference type="SAM" id="SignalP"/>
    </source>
</evidence>
<keyword evidence="1" id="KW-0285">Flavoprotein</keyword>
<dbReference type="PANTHER" id="PTHR39201">
    <property type="entry name" value="EXPORTED PROTEIN-RELATED"/>
    <property type="match status" value="1"/>
</dbReference>
<dbReference type="InterPro" id="IPR029039">
    <property type="entry name" value="Flavoprotein-like_sf"/>
</dbReference>
<feature type="signal peptide" evidence="3">
    <location>
        <begin position="1"/>
        <end position="28"/>
    </location>
</feature>
<keyword evidence="6" id="KW-1185">Reference proteome</keyword>
<evidence type="ECO:0000256" key="2">
    <source>
        <dbReference type="ARBA" id="ARBA00022643"/>
    </source>
</evidence>
<keyword evidence="2" id="KW-0288">FMN</keyword>
<keyword evidence="3" id="KW-0732">Signal</keyword>
<feature type="domain" description="Flavodoxin-like" evidence="4">
    <location>
        <begin position="33"/>
        <end position="186"/>
    </location>
</feature>
<dbReference type="SUPFAM" id="SSF52218">
    <property type="entry name" value="Flavoproteins"/>
    <property type="match status" value="1"/>
</dbReference>
<dbReference type="RefSeq" id="WP_074841790.1">
    <property type="nucleotide sequence ID" value="NZ_CP047056.1"/>
</dbReference>
<dbReference type="PANTHER" id="PTHR39201:SF1">
    <property type="entry name" value="FLAVODOXIN-LIKE DOMAIN-CONTAINING PROTEIN"/>
    <property type="match status" value="1"/>
</dbReference>
<organism evidence="5 6">
    <name type="scientific">Succinivibrio dextrinosolvens</name>
    <dbReference type="NCBI Taxonomy" id="83771"/>
    <lineage>
        <taxon>Bacteria</taxon>
        <taxon>Pseudomonadati</taxon>
        <taxon>Pseudomonadota</taxon>
        <taxon>Gammaproteobacteria</taxon>
        <taxon>Aeromonadales</taxon>
        <taxon>Succinivibrionaceae</taxon>
        <taxon>Succinivibrio</taxon>
    </lineage>
</organism>
<reference evidence="5 6" key="1">
    <citation type="submission" date="2016-10" db="EMBL/GenBank/DDBJ databases">
        <authorList>
            <person name="Varghese N."/>
            <person name="Submissions S."/>
        </authorList>
    </citation>
    <scope>NUCLEOTIDE SEQUENCE [LARGE SCALE GENOMIC DNA]</scope>
    <source>
        <strain evidence="5 6">22B</strain>
    </source>
</reference>
<accession>A0A662ZCU5</accession>
<evidence type="ECO:0000256" key="1">
    <source>
        <dbReference type="ARBA" id="ARBA00022630"/>
    </source>
</evidence>
<evidence type="ECO:0000259" key="4">
    <source>
        <dbReference type="Pfam" id="PF12682"/>
    </source>
</evidence>
<dbReference type="Gene3D" id="3.40.50.360">
    <property type="match status" value="1"/>
</dbReference>
<gene>
    <name evidence="5" type="ORF">SAMN04487865_10894</name>
</gene>
<dbReference type="EMBL" id="FOSF01000089">
    <property type="protein sequence ID" value="SFK49008.1"/>
    <property type="molecule type" value="Genomic_DNA"/>
</dbReference>
<dbReference type="OrthoDB" id="9806505at2"/>
<dbReference type="InterPro" id="IPR008254">
    <property type="entry name" value="Flavodoxin/NO_synth"/>
</dbReference>
<proteinExistence type="predicted"/>
<dbReference type="Pfam" id="PF12682">
    <property type="entry name" value="Flavodoxin_4"/>
    <property type="match status" value="1"/>
</dbReference>
<evidence type="ECO:0000313" key="6">
    <source>
        <dbReference type="Proteomes" id="UP000243374"/>
    </source>
</evidence>
<feature type="chain" id="PRO_5024921682" evidence="3">
    <location>
        <begin position="29"/>
        <end position="187"/>
    </location>
</feature>
<protein>
    <submittedName>
        <fullName evidence="5">Flavodoxin</fullName>
    </submittedName>
</protein>